<dbReference type="SUPFAM" id="SSF81593">
    <property type="entry name" value="Nucleotidyltransferase substrate binding subunit/domain"/>
    <property type="match status" value="1"/>
</dbReference>
<dbReference type="AlphaFoldDB" id="A0A9W6GUH9"/>
<dbReference type="RefSeq" id="WP_281802975.1">
    <property type="nucleotide sequence ID" value="NZ_BSEC01000001.1"/>
</dbReference>
<feature type="domain" description="HEPN" evidence="1">
    <location>
        <begin position="17"/>
        <end position="113"/>
    </location>
</feature>
<dbReference type="Proteomes" id="UP001144323">
    <property type="component" value="Unassembled WGS sequence"/>
</dbReference>
<name>A0A9W6GUH9_9HYPH</name>
<accession>A0A9W6GUH9</accession>
<gene>
    <name evidence="2" type="ORF">LMG27198_22610</name>
</gene>
<reference evidence="2" key="1">
    <citation type="journal article" date="2023" name="Int. J. Syst. Evol. Microbiol.">
        <title>Methylocystis iwaonis sp. nov., a type II methane-oxidizing bacterium from surface soil of a rice paddy field in Japan, and emended description of the genus Methylocystis (ex Whittenbury et al. 1970) Bowman et al. 1993.</title>
        <authorList>
            <person name="Kaise H."/>
            <person name="Sawadogo J.B."/>
            <person name="Alam M.S."/>
            <person name="Ueno C."/>
            <person name="Dianou D."/>
            <person name="Shinjo R."/>
            <person name="Asakawa S."/>
        </authorList>
    </citation>
    <scope>NUCLEOTIDE SEQUENCE</scope>
    <source>
        <strain evidence="2">LMG27198</strain>
    </source>
</reference>
<keyword evidence="3" id="KW-1185">Reference proteome</keyword>
<evidence type="ECO:0000259" key="1">
    <source>
        <dbReference type="Pfam" id="PF05168"/>
    </source>
</evidence>
<sequence>MSAEAQRQRRVASFLALAEEEFSAAGVLLDKLPRQAAYFQQQCVEKLLRAVLEAEAVPVGPTHNIRQLADMLPVDHVLKGRFIQFETLSSAATRFRYPTASGAVASPPSGEASERQVEIERLKSDVGAFLVKC</sequence>
<protein>
    <recommendedName>
        <fullName evidence="1">HEPN domain-containing protein</fullName>
    </recommendedName>
</protein>
<comment type="caution">
    <text evidence="2">The sequence shown here is derived from an EMBL/GenBank/DDBJ whole genome shotgun (WGS) entry which is preliminary data.</text>
</comment>
<dbReference type="Gene3D" id="1.20.120.330">
    <property type="entry name" value="Nucleotidyltransferases domain 2"/>
    <property type="match status" value="1"/>
</dbReference>
<organism evidence="2 3">
    <name type="scientific">Methylocystis echinoides</name>
    <dbReference type="NCBI Taxonomy" id="29468"/>
    <lineage>
        <taxon>Bacteria</taxon>
        <taxon>Pseudomonadati</taxon>
        <taxon>Pseudomonadota</taxon>
        <taxon>Alphaproteobacteria</taxon>
        <taxon>Hyphomicrobiales</taxon>
        <taxon>Methylocystaceae</taxon>
        <taxon>Methylocystis</taxon>
    </lineage>
</organism>
<dbReference type="Pfam" id="PF05168">
    <property type="entry name" value="HEPN"/>
    <property type="match status" value="1"/>
</dbReference>
<dbReference type="InterPro" id="IPR007842">
    <property type="entry name" value="HEPN_dom"/>
</dbReference>
<evidence type="ECO:0000313" key="2">
    <source>
        <dbReference type="EMBL" id="GLI93269.1"/>
    </source>
</evidence>
<dbReference type="EMBL" id="BSEC01000001">
    <property type="protein sequence ID" value="GLI93269.1"/>
    <property type="molecule type" value="Genomic_DNA"/>
</dbReference>
<proteinExistence type="predicted"/>
<evidence type="ECO:0000313" key="3">
    <source>
        <dbReference type="Proteomes" id="UP001144323"/>
    </source>
</evidence>